<dbReference type="SUPFAM" id="SSF52218">
    <property type="entry name" value="Flavoproteins"/>
    <property type="match status" value="1"/>
</dbReference>
<gene>
    <name evidence="8" type="ORF">C095_11315</name>
</gene>
<dbReference type="EMBL" id="AUZI01000027">
    <property type="protein sequence ID" value="KID48295.1"/>
    <property type="molecule type" value="Genomic_DNA"/>
</dbReference>
<sequence length="141" mass="15214">MKIALVYRSTTGRTEAMAKAIEEGILAAGGAVKVSSIEDAKVEDVFASDVLVLGSSADGAESIDEAHFVPFMEENKDKFSGKKVFLFGSYGWGGGEYANTWKDQILEFGGEMIEEPVTCLEDPEEATLEQLREVGKKIAAL</sequence>
<dbReference type="GO" id="GO:0010181">
    <property type="term" value="F:FMN binding"/>
    <property type="evidence" value="ECO:0007669"/>
    <property type="project" value="UniProtKB-UniRule"/>
</dbReference>
<evidence type="ECO:0000313" key="9">
    <source>
        <dbReference type="Proteomes" id="UP000031184"/>
    </source>
</evidence>
<dbReference type="GeneID" id="75074748"/>
<dbReference type="NCBIfam" id="TIGR01753">
    <property type="entry name" value="flav_short"/>
    <property type="match status" value="1"/>
</dbReference>
<dbReference type="InterPro" id="IPR010087">
    <property type="entry name" value="Flav_short"/>
</dbReference>
<comment type="caution">
    <text evidence="8">The sequence shown here is derived from an EMBL/GenBank/DDBJ whole genome shotgun (WGS) entry which is preliminary data.</text>
</comment>
<organism evidence="8 9">
    <name type="scientific">Fusobacterium necrophorum subsp. funduliforme B35</name>
    <dbReference type="NCBI Taxonomy" id="1226633"/>
    <lineage>
        <taxon>Bacteria</taxon>
        <taxon>Fusobacteriati</taxon>
        <taxon>Fusobacteriota</taxon>
        <taxon>Fusobacteriia</taxon>
        <taxon>Fusobacteriales</taxon>
        <taxon>Fusobacteriaceae</taxon>
        <taxon>Fusobacterium</taxon>
    </lineage>
</organism>
<dbReference type="AlphaFoldDB" id="A0A017H5B3"/>
<comment type="function">
    <text evidence="7">Low-potential electron donor to a number of redox enzymes.</text>
</comment>
<dbReference type="Gene3D" id="3.40.50.360">
    <property type="match status" value="1"/>
</dbReference>
<evidence type="ECO:0000256" key="1">
    <source>
        <dbReference type="ARBA" id="ARBA00001917"/>
    </source>
</evidence>
<evidence type="ECO:0000256" key="2">
    <source>
        <dbReference type="ARBA" id="ARBA00005267"/>
    </source>
</evidence>
<evidence type="ECO:0000256" key="7">
    <source>
        <dbReference type="RuleBase" id="RU367037"/>
    </source>
</evidence>
<dbReference type="OrthoDB" id="9790745at2"/>
<dbReference type="Pfam" id="PF00258">
    <property type="entry name" value="Flavodoxin_1"/>
    <property type="match status" value="1"/>
</dbReference>
<evidence type="ECO:0000256" key="4">
    <source>
        <dbReference type="ARBA" id="ARBA00022630"/>
    </source>
</evidence>
<dbReference type="InterPro" id="IPR029039">
    <property type="entry name" value="Flavoprotein-like_sf"/>
</dbReference>
<dbReference type="RefSeq" id="WP_005957467.1">
    <property type="nucleotide sequence ID" value="NZ_AOJP01000005.1"/>
</dbReference>
<protein>
    <recommendedName>
        <fullName evidence="7">Flavodoxin</fullName>
    </recommendedName>
</protein>
<comment type="cofactor">
    <cofactor evidence="1 7">
        <name>FMN</name>
        <dbReference type="ChEBI" id="CHEBI:58210"/>
    </cofactor>
</comment>
<dbReference type="InterPro" id="IPR001226">
    <property type="entry name" value="Flavodoxin_CS"/>
</dbReference>
<evidence type="ECO:0000313" key="8">
    <source>
        <dbReference type="EMBL" id="KID48295.1"/>
    </source>
</evidence>
<dbReference type="PROSITE" id="PS00201">
    <property type="entry name" value="FLAVODOXIN"/>
    <property type="match status" value="1"/>
</dbReference>
<dbReference type="Proteomes" id="UP000031184">
    <property type="component" value="Unassembled WGS sequence"/>
</dbReference>
<dbReference type="PATRIC" id="fig|1226633.4.peg.2295"/>
<evidence type="ECO:0000256" key="6">
    <source>
        <dbReference type="ARBA" id="ARBA00022982"/>
    </source>
</evidence>
<comment type="similarity">
    <text evidence="2 7">Belongs to the flavodoxin family.</text>
</comment>
<dbReference type="InterPro" id="IPR008254">
    <property type="entry name" value="Flavodoxin/NO_synth"/>
</dbReference>
<evidence type="ECO:0000256" key="5">
    <source>
        <dbReference type="ARBA" id="ARBA00022643"/>
    </source>
</evidence>
<dbReference type="PANTHER" id="PTHR43717:SF1">
    <property type="entry name" value="ANAEROBIC NITRIC OXIDE REDUCTASE FLAVORUBREDOXIN"/>
    <property type="match status" value="1"/>
</dbReference>
<accession>A0A017H5B3</accession>
<reference evidence="8 9" key="1">
    <citation type="submission" date="2013-08" db="EMBL/GenBank/DDBJ databases">
        <title>An opportunistic ruminal bacterium that causes liver abscesses in cattle.</title>
        <authorList>
            <person name="Benahmed F.H."/>
            <person name="Rasmussen M."/>
            <person name="Harbottle H."/>
            <person name="Soppet D."/>
            <person name="Nagaraja T.G."/>
            <person name="Davidson M."/>
        </authorList>
    </citation>
    <scope>NUCLEOTIDE SEQUENCE [LARGE SCALE GENOMIC DNA]</scope>
    <source>
        <strain evidence="8 9">B35</strain>
    </source>
</reference>
<dbReference type="PROSITE" id="PS50902">
    <property type="entry name" value="FLAVODOXIN_LIKE"/>
    <property type="match status" value="1"/>
</dbReference>
<dbReference type="PANTHER" id="PTHR43717">
    <property type="entry name" value="ANAEROBIC NITRIC OXIDE REDUCTASE FLAVORUBREDOXIN"/>
    <property type="match status" value="1"/>
</dbReference>
<keyword evidence="5 7" id="KW-0288">FMN</keyword>
<name>A0A017H5B3_9FUSO</name>
<keyword evidence="3 7" id="KW-0813">Transport</keyword>
<dbReference type="GO" id="GO:0009055">
    <property type="term" value="F:electron transfer activity"/>
    <property type="evidence" value="ECO:0007669"/>
    <property type="project" value="UniProtKB-UniRule"/>
</dbReference>
<proteinExistence type="inferred from homology"/>
<keyword evidence="6 7" id="KW-0249">Electron transport</keyword>
<keyword evidence="4 7" id="KW-0285">Flavoprotein</keyword>
<evidence type="ECO:0000256" key="3">
    <source>
        <dbReference type="ARBA" id="ARBA00022448"/>
    </source>
</evidence>